<keyword evidence="1" id="KW-0472">Membrane</keyword>
<keyword evidence="3" id="KW-1185">Reference proteome</keyword>
<organism evidence="2 3">
    <name type="scientific">Ehrlichia muris AS145</name>
    <dbReference type="NCBI Taxonomy" id="1423892"/>
    <lineage>
        <taxon>Bacteria</taxon>
        <taxon>Pseudomonadati</taxon>
        <taxon>Pseudomonadota</taxon>
        <taxon>Alphaproteobacteria</taxon>
        <taxon>Rickettsiales</taxon>
        <taxon>Anaplasmataceae</taxon>
        <taxon>Ehrlichia</taxon>
    </lineage>
</organism>
<evidence type="ECO:0000256" key="1">
    <source>
        <dbReference type="SAM" id="Phobius"/>
    </source>
</evidence>
<dbReference type="OrthoDB" id="9814445at2"/>
<feature type="transmembrane region" description="Helical" evidence="1">
    <location>
        <begin position="40"/>
        <end position="59"/>
    </location>
</feature>
<proteinExistence type="predicted"/>
<dbReference type="STRING" id="1423892.EMUR_01055"/>
<dbReference type="RefSeq" id="WP_024071840.1">
    <property type="nucleotide sequence ID" value="NC_023063.1"/>
</dbReference>
<protein>
    <recommendedName>
        <fullName evidence="4">YggT family protein</fullName>
    </recommendedName>
</protein>
<keyword evidence="1" id="KW-0812">Transmembrane</keyword>
<dbReference type="InterPro" id="IPR003425">
    <property type="entry name" value="CCB3/YggT"/>
</dbReference>
<dbReference type="EMBL" id="CP006917">
    <property type="protein sequence ID" value="AHC39040.1"/>
    <property type="molecule type" value="Genomic_DNA"/>
</dbReference>
<sequence length="94" mass="11198">MHPLVYLLDTLLSIYNFSLILWIILSWLIVFNIVNRYNEIVNSVFLLLSKLISPALGFIRRIFPFTISYNFDLSPLLLLVFINFVRYALRYYFG</sequence>
<dbReference type="PATRIC" id="fig|1423892.3.peg.211"/>
<feature type="transmembrane region" description="Helical" evidence="1">
    <location>
        <begin position="12"/>
        <end position="34"/>
    </location>
</feature>
<reference evidence="2 3" key="1">
    <citation type="journal article" date="2014" name="Genome Announc.">
        <title>Complete Genome Sequence of Ehrlichia muris Strain AS145T, a Model Monocytotropic Ehrlichia Strain.</title>
        <authorList>
            <person name="Thirumalapura N.R."/>
            <person name="Qin X."/>
            <person name="Kuriakose J.A."/>
            <person name="Walker D.H."/>
        </authorList>
    </citation>
    <scope>NUCLEOTIDE SEQUENCE [LARGE SCALE GENOMIC DNA]</scope>
    <source>
        <strain evidence="3">AS154</strain>
    </source>
</reference>
<name>V9R5L9_9RICK</name>
<evidence type="ECO:0008006" key="4">
    <source>
        <dbReference type="Google" id="ProtNLM"/>
    </source>
</evidence>
<feature type="transmembrane region" description="Helical" evidence="1">
    <location>
        <begin position="71"/>
        <end position="89"/>
    </location>
</feature>
<dbReference type="AlphaFoldDB" id="V9R5L9"/>
<dbReference type="HOGENOM" id="CLU_136788_0_1_5"/>
<dbReference type="GO" id="GO:0016020">
    <property type="term" value="C:membrane"/>
    <property type="evidence" value="ECO:0007669"/>
    <property type="project" value="InterPro"/>
</dbReference>
<dbReference type="Pfam" id="PF02325">
    <property type="entry name" value="CCB3_YggT"/>
    <property type="match status" value="1"/>
</dbReference>
<dbReference type="KEGG" id="emr:EMUR_01055"/>
<evidence type="ECO:0000313" key="2">
    <source>
        <dbReference type="EMBL" id="AHC39040.1"/>
    </source>
</evidence>
<dbReference type="Proteomes" id="UP000018689">
    <property type="component" value="Chromosome"/>
</dbReference>
<evidence type="ECO:0000313" key="3">
    <source>
        <dbReference type="Proteomes" id="UP000018689"/>
    </source>
</evidence>
<keyword evidence="1" id="KW-1133">Transmembrane helix</keyword>
<gene>
    <name evidence="2" type="ORF">EMUR_01055</name>
</gene>
<accession>V9R5L9</accession>